<dbReference type="AlphaFoldDB" id="A0A9X9XB57"/>
<dbReference type="EMBL" id="JAAEDL010000008">
    <property type="protein sequence ID" value="MBR0680943.1"/>
    <property type="molecule type" value="Genomic_DNA"/>
</dbReference>
<evidence type="ECO:0000259" key="3">
    <source>
        <dbReference type="Pfam" id="PF01266"/>
    </source>
</evidence>
<dbReference type="RefSeq" id="WP_211846470.1">
    <property type="nucleotide sequence ID" value="NZ_JAAEDL010000008.1"/>
</dbReference>
<dbReference type="Proteomes" id="UP001138709">
    <property type="component" value="Unassembled WGS sequence"/>
</dbReference>
<evidence type="ECO:0000313" key="5">
    <source>
        <dbReference type="Proteomes" id="UP001138709"/>
    </source>
</evidence>
<dbReference type="InterPro" id="IPR036188">
    <property type="entry name" value="FAD/NAD-bd_sf"/>
</dbReference>
<dbReference type="GO" id="GO:0008718">
    <property type="term" value="F:D-amino-acid dehydrogenase activity"/>
    <property type="evidence" value="ECO:0007669"/>
    <property type="project" value="TreeGrafter"/>
</dbReference>
<dbReference type="InterPro" id="IPR006076">
    <property type="entry name" value="FAD-dep_OxRdtase"/>
</dbReference>
<dbReference type="SUPFAM" id="SSF51905">
    <property type="entry name" value="FAD/NAD(P)-binding domain"/>
    <property type="match status" value="1"/>
</dbReference>
<keyword evidence="2" id="KW-0560">Oxidoreductase</keyword>
<accession>A0A9X9XB57</accession>
<comment type="similarity">
    <text evidence="1">Belongs to the DadA oxidoreductase family.</text>
</comment>
<name>A0A9X9XB57_9PROT</name>
<dbReference type="PANTHER" id="PTHR13847">
    <property type="entry name" value="SARCOSINE DEHYDROGENASE-RELATED"/>
    <property type="match status" value="1"/>
</dbReference>
<keyword evidence="5" id="KW-1185">Reference proteome</keyword>
<gene>
    <name evidence="4" type="ORF">GXW74_10620</name>
</gene>
<dbReference type="GO" id="GO:0055130">
    <property type="term" value="P:D-alanine catabolic process"/>
    <property type="evidence" value="ECO:0007669"/>
    <property type="project" value="TreeGrafter"/>
</dbReference>
<dbReference type="Gene3D" id="3.50.50.60">
    <property type="entry name" value="FAD/NAD(P)-binding domain"/>
    <property type="match status" value="1"/>
</dbReference>
<dbReference type="Pfam" id="PF01266">
    <property type="entry name" value="DAO"/>
    <property type="match status" value="1"/>
</dbReference>
<dbReference type="GO" id="GO:0005737">
    <property type="term" value="C:cytoplasm"/>
    <property type="evidence" value="ECO:0007669"/>
    <property type="project" value="TreeGrafter"/>
</dbReference>
<reference evidence="4" key="2">
    <citation type="journal article" date="2021" name="Syst. Appl. Microbiol.">
        <title>Roseomonas hellenica sp. nov., isolated from roots of wild-growing Alkanna tinctoria.</title>
        <authorList>
            <person name="Rat A."/>
            <person name="Naranjo H.D."/>
            <person name="Lebbe L."/>
            <person name="Cnockaert M."/>
            <person name="Krigas N."/>
            <person name="Grigoriadou K."/>
            <person name="Maloupa E."/>
            <person name="Willems A."/>
        </authorList>
    </citation>
    <scope>NUCLEOTIDE SEQUENCE</scope>
    <source>
        <strain evidence="4">LMG 31228</strain>
    </source>
</reference>
<sequence>MALPPIETVESNAELPERTDVVVIGGGIVGVSAAYQLAKKGLRVALVEKGQVAAEQSSRNWGWCRVQGRTLPEVPLAQLSLSIWSGLQRDTGLDVGFRRTGLAVVTKDPAELAQWEEWTERARPFQLDARMLSGAELREIVPDSTAPWLGGMYSPSDGRAEPLKAAPLIARAARGLGVTIHQGCAARGLEMKAGAVAAVVTEKGRIRTDAVLCAGGAWSSMFLRHHGASFPQAGVFASACRTDPAPEVFEGGISSFGYAFRRRDDGGYTVAVSGAGRVELTPQNLRHALAFVPLYLKRRKKVRLSLGGAFFSGHEALASWTNDEVSPFERTRVFDPPPDMRLIDAAITRFRADYPTLKDLRVAEAWGGFIDSTPDARPVISPIDRIPGLTLAAGFSGHGFGLGPGAGQLAADLVAGDRPSVDPHPFRFSRFSDGTKVRPSAWV</sequence>
<dbReference type="Gene3D" id="3.30.9.10">
    <property type="entry name" value="D-Amino Acid Oxidase, subunit A, domain 2"/>
    <property type="match status" value="1"/>
</dbReference>
<evidence type="ECO:0000256" key="2">
    <source>
        <dbReference type="ARBA" id="ARBA00023002"/>
    </source>
</evidence>
<proteinExistence type="inferred from homology"/>
<organism evidence="4 5">
    <name type="scientific">Neoroseomonas eburnea</name>
    <dbReference type="NCBI Taxonomy" id="1346889"/>
    <lineage>
        <taxon>Bacteria</taxon>
        <taxon>Pseudomonadati</taxon>
        <taxon>Pseudomonadota</taxon>
        <taxon>Alphaproteobacteria</taxon>
        <taxon>Acetobacterales</taxon>
        <taxon>Acetobacteraceae</taxon>
        <taxon>Neoroseomonas</taxon>
    </lineage>
</organism>
<evidence type="ECO:0000313" key="4">
    <source>
        <dbReference type="EMBL" id="MBR0680943.1"/>
    </source>
</evidence>
<dbReference type="PANTHER" id="PTHR13847:SF280">
    <property type="entry name" value="D-AMINO ACID DEHYDROGENASE"/>
    <property type="match status" value="1"/>
</dbReference>
<reference evidence="4" key="1">
    <citation type="submission" date="2020-01" db="EMBL/GenBank/DDBJ databases">
        <authorList>
            <person name="Rat A."/>
        </authorList>
    </citation>
    <scope>NUCLEOTIDE SEQUENCE</scope>
    <source>
        <strain evidence="4">LMG 31228</strain>
    </source>
</reference>
<evidence type="ECO:0000256" key="1">
    <source>
        <dbReference type="ARBA" id="ARBA00009410"/>
    </source>
</evidence>
<protein>
    <submittedName>
        <fullName evidence="4">FAD-binding oxidoreductase</fullName>
    </submittedName>
</protein>
<comment type="caution">
    <text evidence="4">The sequence shown here is derived from an EMBL/GenBank/DDBJ whole genome shotgun (WGS) entry which is preliminary data.</text>
</comment>
<dbReference type="GO" id="GO:0005886">
    <property type="term" value="C:plasma membrane"/>
    <property type="evidence" value="ECO:0007669"/>
    <property type="project" value="TreeGrafter"/>
</dbReference>
<feature type="domain" description="FAD dependent oxidoreductase" evidence="3">
    <location>
        <begin position="20"/>
        <end position="413"/>
    </location>
</feature>